<dbReference type="Proteomes" id="UP000169752">
    <property type="component" value="Segment"/>
</dbReference>
<dbReference type="Proteomes" id="UP000130752">
    <property type="component" value="Segment"/>
</dbReference>
<dbReference type="EMBL" id="DQ177346">
    <property type="protein sequence ID" value="ABC55103.1"/>
    <property type="molecule type" value="Genomic_DNA"/>
</dbReference>
<dbReference type="EC" id="2.7.4.9" evidence="3"/>
<reference evidence="18 19" key="6">
    <citation type="journal article" date="2015" name="PLoS Pathog.">
        <title>Rational development of an attenuated recombinant cyprinid herpesvirus 3 vaccine using prokaryotic mutagenesis and in vivo bioluminescent imaging.</title>
        <authorList>
            <person name="Boutier M."/>
            <person name="Ronsmans M."/>
            <person name="Ouyang P."/>
            <person name="Fournier G."/>
            <person name="Reschner A."/>
            <person name="Rakus K."/>
            <person name="Wilkie G.S."/>
            <person name="Farnir F."/>
            <person name="Bayrou C."/>
            <person name="Lieffrig F."/>
            <person name="Li H."/>
            <person name="Desmecht D."/>
            <person name="Davison A.J."/>
            <person name="Vanderplasschen A."/>
        </authorList>
    </citation>
    <scope>NUCLEOTIDE SEQUENCE [LARGE SCALE GENOMIC DNA]</scope>
    <source>
        <strain evidence="15">FL</strain>
    </source>
</reference>
<dbReference type="Proteomes" id="UP000156776">
    <property type="component" value="Segment"/>
</dbReference>
<evidence type="ECO:0000313" key="12">
    <source>
        <dbReference type="EMBL" id="ABC55103.1"/>
    </source>
</evidence>
<comment type="similarity">
    <text evidence="2">Belongs to the thymidylate kinase family.</text>
</comment>
<dbReference type="GeneID" id="11266470"/>
<dbReference type="SMR" id="Q45RR2"/>
<dbReference type="InterPro" id="IPR018094">
    <property type="entry name" value="Thymidylate_kinase"/>
</dbReference>
<dbReference type="Proteomes" id="UP000106924">
    <property type="component" value="Segment"/>
</dbReference>
<name>Q45RR2_CYHV3</name>
<evidence type="ECO:0000313" key="16">
    <source>
        <dbReference type="EMBL" id="BAF48954.1"/>
    </source>
</evidence>
<sequence>MEPETSTARTAEHALSWTRRGALIILEGVDRSGKSTQCRMLVKALLEMGVEAELMRFPDRTTPIGQMINSYLLNKSDLDDHVVHLLFSANRWEAASDLKRKLMKGTTIVLDRYAFSGVAFTAAKPGFELEWCKRTDVGLPKPDLVVFLAIEASAVESRGGFGDERYEVSAFQAAVRENFEVLMKDVTVNWRKVDAARTPEQVHGDILRLTDDAHNAIYDSRDGFDDTIPTLWS</sequence>
<dbReference type="Gene3D" id="3.40.50.300">
    <property type="entry name" value="P-loop containing nucleotide triphosphate hydrolases"/>
    <property type="match status" value="1"/>
</dbReference>
<dbReference type="EMBL" id="KJ627438">
    <property type="protein sequence ID" value="AIC32495.1"/>
    <property type="molecule type" value="Genomic_DNA"/>
</dbReference>
<dbReference type="GO" id="GO:0004550">
    <property type="term" value="F:nucleoside diphosphate kinase activity"/>
    <property type="evidence" value="ECO:0007669"/>
    <property type="project" value="TreeGrafter"/>
</dbReference>
<dbReference type="GO" id="GO:0006227">
    <property type="term" value="P:dUDP biosynthetic process"/>
    <property type="evidence" value="ECO:0007669"/>
    <property type="project" value="TreeGrafter"/>
</dbReference>
<evidence type="ECO:0000256" key="7">
    <source>
        <dbReference type="ARBA" id="ARBA00022777"/>
    </source>
</evidence>
<dbReference type="EMBL" id="KP343683">
    <property type="protein sequence ID" value="AJP55627.1"/>
    <property type="molecule type" value="Genomic_DNA"/>
</dbReference>
<proteinExistence type="inferred from homology"/>
<organism evidence="11">
    <name type="scientific">Cyprinid herpesvirus 3</name>
    <name type="common">CyHV-3</name>
    <dbReference type="NCBI Taxonomy" id="180230"/>
    <lineage>
        <taxon>Viruses</taxon>
        <taxon>Duplodnaviria</taxon>
        <taxon>Heunggongvirae</taxon>
        <taxon>Peploviricota</taxon>
        <taxon>Herviviricetes</taxon>
        <taxon>Herpesvirales</taxon>
        <taxon>Alloherpesviridae</taxon>
        <taxon>Cyvirus</taxon>
        <taxon>Cyvirus cyprinidallo3</taxon>
    </lineage>
</organism>
<evidence type="ECO:0000313" key="21">
    <source>
        <dbReference type="Proteomes" id="UP000160099"/>
    </source>
</evidence>
<evidence type="ECO:0000313" key="11">
    <source>
        <dbReference type="EMBL" id="AAZ23013.1"/>
    </source>
</evidence>
<dbReference type="GO" id="GO:0006235">
    <property type="term" value="P:dTTP biosynthetic process"/>
    <property type="evidence" value="ECO:0007669"/>
    <property type="project" value="UniProtKB-UniPathway"/>
</dbReference>
<dbReference type="PANTHER" id="PTHR10344">
    <property type="entry name" value="THYMIDYLATE KINASE"/>
    <property type="match status" value="1"/>
</dbReference>
<evidence type="ECO:0000313" key="14">
    <source>
        <dbReference type="EMBL" id="AIC32495.1"/>
    </source>
</evidence>
<evidence type="ECO:0000313" key="19">
    <source>
        <dbReference type="Proteomes" id="UP000130752"/>
    </source>
</evidence>
<dbReference type="RefSeq" id="YP_001096175.1">
    <property type="nucleotide sequence ID" value="NC_009127.1"/>
</dbReference>
<evidence type="ECO:0000256" key="6">
    <source>
        <dbReference type="ARBA" id="ARBA00022741"/>
    </source>
</evidence>
<dbReference type="SUPFAM" id="SSF52540">
    <property type="entry name" value="P-loop containing nucleoside triphosphate hydrolases"/>
    <property type="match status" value="1"/>
</dbReference>
<dbReference type="EMBL" id="DQ657948">
    <property type="protein sequence ID" value="ABG42967.1"/>
    <property type="molecule type" value="Genomic_DNA"/>
</dbReference>
<reference evidence="18 19" key="5">
    <citation type="journal article" date="2009" name="J. Virol.">
        <title>The major portal of entry of koi herpesvirus in Cyprinus carpio is the skin.</title>
        <authorList>
            <person name="Costes B."/>
            <person name="Raj V.S."/>
            <person name="Michel B."/>
            <person name="Fournier G."/>
            <person name="Thirion M."/>
            <person name="Gillet L."/>
            <person name="Mast J."/>
            <person name="Lieffrig F."/>
            <person name="Bremont M."/>
            <person name="Vanderplasschen A."/>
        </authorList>
    </citation>
    <scope>NUCLEOTIDE SEQUENCE [LARGE SCALE GENOMIC DNA]</scope>
    <source>
        <strain evidence="15">FL</strain>
    </source>
</reference>
<dbReference type="EMBL" id="KP343684">
    <property type="protein sequence ID" value="AJP55782.1"/>
    <property type="molecule type" value="Genomic_DNA"/>
</dbReference>
<reference evidence="18 19" key="4">
    <citation type="journal article" date="2008" name="J. Virol.">
        <title>Cloning of the koi herpesvirus genome as an infectious bacterial artificial chromosome demonstrates that disruption of the thymidine kinase locus induces partial attenuation in Cyprinus carpio koi.</title>
        <authorList>
            <person name="Costes B."/>
            <person name="Fournier G."/>
            <person name="Michel B."/>
            <person name="Delforge C."/>
            <person name="Raj V.S."/>
            <person name="Dewals B."/>
            <person name="Gillet L."/>
            <person name="Drion P."/>
            <person name="Body A."/>
            <person name="Schynts F."/>
            <person name="Lieffrig F."/>
            <person name="Vanderplasschen A."/>
        </authorList>
    </citation>
    <scope>NUCLEOTIDE SEQUENCE [LARGE SCALE GENOMIC DNA]</scope>
    <source>
        <strain evidence="15">FL</strain>
    </source>
</reference>
<keyword evidence="5" id="KW-0545">Nucleotide biosynthesis</keyword>
<dbReference type="InterPro" id="IPR027417">
    <property type="entry name" value="P-loop_NTPase"/>
</dbReference>
<dbReference type="EMBL" id="DQ118125">
    <property type="protein sequence ID" value="AAZ23013.1"/>
    <property type="molecule type" value="Genomic_DNA"/>
</dbReference>
<dbReference type="NCBIfam" id="TIGR00041">
    <property type="entry name" value="DTMP_kinase"/>
    <property type="match status" value="1"/>
</dbReference>
<dbReference type="GO" id="GO:0005524">
    <property type="term" value="F:ATP binding"/>
    <property type="evidence" value="ECO:0007669"/>
    <property type="project" value="UniProtKB-KW"/>
</dbReference>
<dbReference type="EMBL" id="AP008984">
    <property type="protein sequence ID" value="BAF48954.1"/>
    <property type="molecule type" value="Genomic_DNA"/>
</dbReference>
<keyword evidence="7 11" id="KW-0418">Kinase</keyword>
<evidence type="ECO:0000259" key="10">
    <source>
        <dbReference type="Pfam" id="PF02223"/>
    </source>
</evidence>
<evidence type="ECO:0000256" key="9">
    <source>
        <dbReference type="ARBA" id="ARBA00029962"/>
    </source>
</evidence>
<evidence type="ECO:0000256" key="3">
    <source>
        <dbReference type="ARBA" id="ARBA00012980"/>
    </source>
</evidence>
<dbReference type="HAMAP" id="MF_00165">
    <property type="entry name" value="Thymidylate_kinase"/>
    <property type="match status" value="1"/>
</dbReference>
<keyword evidence="20" id="KW-1185">Reference proteome</keyword>
<dbReference type="GO" id="GO:0004798">
    <property type="term" value="F:dTMP kinase activity"/>
    <property type="evidence" value="ECO:0007669"/>
    <property type="project" value="UniProtKB-EC"/>
</dbReference>
<dbReference type="UniPathway" id="UPA00575"/>
<dbReference type="InterPro" id="IPR018095">
    <property type="entry name" value="Thymidylate_kin_CS"/>
</dbReference>
<dbReference type="KEGG" id="vg:11266470"/>
<dbReference type="Proteomes" id="UP000160099">
    <property type="component" value="Segment"/>
</dbReference>
<reference evidence="13" key="3">
    <citation type="submission" date="2007-03" db="EMBL/GenBank/DDBJ databases">
        <title>Comparative genomics of carp herpesviruses.</title>
        <authorList>
            <person name="Davison A.J."/>
            <person name="Kurobe T."/>
            <person name="Gatherer D."/>
            <person name="Cunningham C."/>
            <person name="Waltzek T.B."/>
            <person name="Korf I."/>
            <person name="Fukuda H."/>
            <person name="Hedrick R.P."/>
        </authorList>
    </citation>
    <scope>NUCLEOTIDE SEQUENCE</scope>
    <source>
        <strain evidence="13">KHV-U</strain>
    </source>
</reference>
<dbReference type="PROSITE" id="PS01331">
    <property type="entry name" value="THYMIDYLATE_KINASE"/>
    <property type="match status" value="1"/>
</dbReference>
<dbReference type="InterPro" id="IPR039430">
    <property type="entry name" value="Thymidylate_kin-like_dom"/>
</dbReference>
<keyword evidence="6" id="KW-0547">Nucleotide-binding</keyword>
<dbReference type="PANTHER" id="PTHR10344:SF1">
    <property type="entry name" value="THYMIDYLATE KINASE"/>
    <property type="match status" value="1"/>
</dbReference>
<reference evidence="14 21" key="7">
    <citation type="journal article" date="2015" name="Vet. Microbiol.">
        <title>Whole-genome sequence of a novel Chinese cyprinid herpesvirus 3 isolate reveals the existence of a distinct European genotype in East Asia.</title>
        <authorList>
            <person name="Li W."/>
            <person name="Lee X."/>
            <person name="Weng S."/>
            <person name="He J."/>
            <person name="Dong C."/>
        </authorList>
    </citation>
    <scope>NUCLEOTIDE SEQUENCE [LARGE SCALE GENOMIC DNA]</scope>
    <source>
        <strain evidence="14">KHV-GZ11</strain>
    </source>
</reference>
<dbReference type="CDD" id="cd01672">
    <property type="entry name" value="TMPK"/>
    <property type="match status" value="1"/>
</dbReference>
<dbReference type="GO" id="GO:0006233">
    <property type="term" value="P:dTDP biosynthetic process"/>
    <property type="evidence" value="ECO:0007669"/>
    <property type="project" value="InterPro"/>
</dbReference>
<gene>
    <name evidence="14" type="ORF">CyHV3-GZ_ORF140R</name>
    <name evidence="13" type="ORF">CyHV3_ORF140</name>
    <name evidence="16" type="ORF">KHVJ150</name>
</gene>
<evidence type="ECO:0000313" key="17">
    <source>
        <dbReference type="Proteomes" id="UP000106924"/>
    </source>
</evidence>
<feature type="domain" description="Thymidylate kinase-like" evidence="10">
    <location>
        <begin position="26"/>
        <end position="206"/>
    </location>
</feature>
<dbReference type="OrthoDB" id="9060at10239"/>
<evidence type="ECO:0000256" key="1">
    <source>
        <dbReference type="ARBA" id="ARBA00004992"/>
    </source>
</evidence>
<protein>
    <recommendedName>
        <fullName evidence="9">dTMP kinase</fullName>
        <ecNumber evidence="3">2.7.4.9</ecNumber>
    </recommendedName>
    <alternativeName>
        <fullName evidence="9">dTMP kinase</fullName>
    </alternativeName>
</protein>
<dbReference type="Proteomes" id="UP000128453">
    <property type="component" value="Segment"/>
</dbReference>
<keyword evidence="4 13" id="KW-0808">Transferase</keyword>
<evidence type="ECO:0000256" key="2">
    <source>
        <dbReference type="ARBA" id="ARBA00009776"/>
    </source>
</evidence>
<dbReference type="FunFam" id="3.40.50.300:FF:000679">
    <property type="entry name" value="Thymidylate kinase"/>
    <property type="match status" value="1"/>
</dbReference>
<reference evidence="17 20" key="2">
    <citation type="journal article" date="2007" name="J. Virol.">
        <title>Genome sequences of three koi herpesvirus isolates representing the expanding distribution of an emerging disease threatening koi and common carp worldwide.</title>
        <authorList>
            <person name="Aoki T."/>
            <person name="Hirono I."/>
            <person name="Kurokawa K."/>
            <person name="Fukuda H."/>
            <person name="Nahary R."/>
            <person name="Eldar A."/>
            <person name="Davison A.J."/>
            <person name="Waltzek T.B."/>
            <person name="Bercovier H."/>
            <person name="Hedrick R.P."/>
        </authorList>
    </citation>
    <scope>NUCLEOTIDE SEQUENCE [LARGE SCALE GENOMIC DNA]</scope>
    <source>
        <strain evidence="12">KHV-I</strain>
        <strain evidence="13 20">KHV-U</strain>
        <strain evidence="16">TUMST1</strain>
    </source>
</reference>
<dbReference type="Pfam" id="PF02223">
    <property type="entry name" value="Thymidylate_kin"/>
    <property type="match status" value="1"/>
</dbReference>
<evidence type="ECO:0000256" key="5">
    <source>
        <dbReference type="ARBA" id="ARBA00022727"/>
    </source>
</evidence>
<evidence type="ECO:0000313" key="18">
    <source>
        <dbReference type="Proteomes" id="UP000128453"/>
    </source>
</evidence>
<evidence type="ECO:0000256" key="8">
    <source>
        <dbReference type="ARBA" id="ARBA00022840"/>
    </source>
</evidence>
<evidence type="ECO:0000313" key="15">
    <source>
        <dbReference type="EMBL" id="AJP55627.1"/>
    </source>
</evidence>
<evidence type="ECO:0000313" key="13">
    <source>
        <dbReference type="EMBL" id="ABG42967.1"/>
    </source>
</evidence>
<evidence type="ECO:0000256" key="4">
    <source>
        <dbReference type="ARBA" id="ARBA00022679"/>
    </source>
</evidence>
<evidence type="ECO:0000313" key="20">
    <source>
        <dbReference type="Proteomes" id="UP000156776"/>
    </source>
</evidence>
<keyword evidence="8" id="KW-0067">ATP-binding</keyword>
<accession>Q45RR2</accession>
<reference evidence="11" key="1">
    <citation type="journal article" date="2006" name="FEBS Lett.">
        <title>Cyprinid herpes virus-3 (CyHV-3) bears genes of genetically distant large DNA viruses.</title>
        <authorList>
            <person name="Ilouze M."/>
            <person name="Dishon A."/>
            <person name="Kahan T."/>
            <person name="Kotler M."/>
        </authorList>
    </citation>
    <scope>NUCLEOTIDE SEQUENCE</scope>
    <source>
        <strain evidence="11">Israel</strain>
    </source>
</reference>
<comment type="pathway">
    <text evidence="1">Pyrimidine metabolism; dTTP biosynthesis.</text>
</comment>